<keyword evidence="2" id="KW-0472">Membrane</keyword>
<dbReference type="Proteomes" id="UP000319213">
    <property type="component" value="Unassembled WGS sequence"/>
</dbReference>
<evidence type="ECO:0000256" key="2">
    <source>
        <dbReference type="SAM" id="Phobius"/>
    </source>
</evidence>
<keyword evidence="2" id="KW-0812">Transmembrane</keyword>
<organism evidence="5 6">
    <name type="scientific">Thermopolyspora flexuosa</name>
    <dbReference type="NCBI Taxonomy" id="103836"/>
    <lineage>
        <taxon>Bacteria</taxon>
        <taxon>Bacillati</taxon>
        <taxon>Actinomycetota</taxon>
        <taxon>Actinomycetes</taxon>
        <taxon>Streptosporangiales</taxon>
        <taxon>Streptosporangiaceae</taxon>
        <taxon>Thermopolyspora</taxon>
    </lineage>
</organism>
<feature type="signal peptide" evidence="3">
    <location>
        <begin position="1"/>
        <end position="25"/>
    </location>
</feature>
<reference evidence="5 6" key="1">
    <citation type="submission" date="2019-06" db="EMBL/GenBank/DDBJ databases">
        <title>Sequencing the genomes of 1000 actinobacteria strains.</title>
        <authorList>
            <person name="Klenk H.-P."/>
        </authorList>
    </citation>
    <scope>NUCLEOTIDE SEQUENCE [LARGE SCALE GENOMIC DNA]</scope>
    <source>
        <strain evidence="5 6">DSM 43186</strain>
    </source>
</reference>
<evidence type="ECO:0000256" key="1">
    <source>
        <dbReference type="SAM" id="MobiDB-lite"/>
    </source>
</evidence>
<protein>
    <submittedName>
        <fullName evidence="5">Putative membrane protein DUF2207</fullName>
    </submittedName>
</protein>
<dbReference type="RefSeq" id="WP_142261308.1">
    <property type="nucleotide sequence ID" value="NZ_BMPV01000002.1"/>
</dbReference>
<dbReference type="AlphaFoldDB" id="A0A543J448"/>
<feature type="chain" id="PRO_5038721588" evidence="3">
    <location>
        <begin position="26"/>
        <end position="351"/>
    </location>
</feature>
<dbReference type="OrthoDB" id="143710at2"/>
<keyword evidence="2" id="KW-1133">Transmembrane helix</keyword>
<feature type="region of interest" description="Disordered" evidence="1">
    <location>
        <begin position="85"/>
        <end position="105"/>
    </location>
</feature>
<name>A0A543J448_9ACTN</name>
<evidence type="ECO:0000313" key="5">
    <source>
        <dbReference type="EMBL" id="TQM77606.1"/>
    </source>
</evidence>
<dbReference type="EMBL" id="VFPQ01000001">
    <property type="protein sequence ID" value="TQM77606.1"/>
    <property type="molecule type" value="Genomic_DNA"/>
</dbReference>
<dbReference type="Pfam" id="PF09972">
    <property type="entry name" value="DUF2207"/>
    <property type="match status" value="1"/>
</dbReference>
<evidence type="ECO:0000259" key="4">
    <source>
        <dbReference type="Pfam" id="PF09972"/>
    </source>
</evidence>
<dbReference type="InterPro" id="IPR018702">
    <property type="entry name" value="DUF2207"/>
</dbReference>
<evidence type="ECO:0000256" key="3">
    <source>
        <dbReference type="SAM" id="SignalP"/>
    </source>
</evidence>
<feature type="domain" description="DUF2207" evidence="4">
    <location>
        <begin position="37"/>
        <end position="225"/>
    </location>
</feature>
<keyword evidence="3" id="KW-0732">Signal</keyword>
<gene>
    <name evidence="5" type="ORF">FHX40_4376</name>
</gene>
<keyword evidence="6" id="KW-1185">Reference proteome</keyword>
<sequence>MGWERLWAPVVVLLAGLAYASPAQADEEAGYLLPWTEVAAEVWSDGSVRVTQDVTFAFLDQEGRGAYLDVPRPAMATLTDITVSEDGRPYQKGPDAEIGVERPPGTFGEKTCSANGAHRIAWYFAAEPGTTRTFRIRYTMRRAVTAYDEHAFLQLPVWGRNWSQPLERLDVTVRLPRAGQGNEVYLAKSDPEGVLRLAPETTPQLTRAYAEDVRGGRAVTLHVAFPAAQLQEDPPNVRVMQGDGADRLESLRKGGFEREPYRGADCPVTAAAEGSGGGVGLYVGLGVLGVLAVTGVVALVRTFVTREHSGPDRRRGSAATSSGYSGGSSIGYYDGGSSGGGGDSGGGGGTW</sequence>
<proteinExistence type="predicted"/>
<feature type="transmembrane region" description="Helical" evidence="2">
    <location>
        <begin position="279"/>
        <end position="304"/>
    </location>
</feature>
<evidence type="ECO:0000313" key="6">
    <source>
        <dbReference type="Proteomes" id="UP000319213"/>
    </source>
</evidence>
<accession>A0A543J448</accession>
<comment type="caution">
    <text evidence="5">The sequence shown here is derived from an EMBL/GenBank/DDBJ whole genome shotgun (WGS) entry which is preliminary data.</text>
</comment>